<dbReference type="Pfam" id="PF02653">
    <property type="entry name" value="BPD_transp_2"/>
    <property type="match status" value="1"/>
</dbReference>
<evidence type="ECO:0000256" key="6">
    <source>
        <dbReference type="ARBA" id="ARBA00022692"/>
    </source>
</evidence>
<dbReference type="PANTHER" id="PTHR32196">
    <property type="entry name" value="ABC TRANSPORTER PERMEASE PROTEIN YPHD-RELATED-RELATED"/>
    <property type="match status" value="1"/>
</dbReference>
<reference evidence="12 13" key="1">
    <citation type="submission" date="2019-03" db="EMBL/GenBank/DDBJ databases">
        <title>Complete genome sequence of Paenisporosarcina antarctica CGMCC 1.6503T.</title>
        <authorList>
            <person name="Rong J.-C."/>
            <person name="Chi N.-Y."/>
            <person name="Zhang Q.-F."/>
        </authorList>
    </citation>
    <scope>NUCLEOTIDE SEQUENCE [LARGE SCALE GENOMIC DNA]</scope>
    <source>
        <strain evidence="12 13">CGMCC 1.6503</strain>
    </source>
</reference>
<dbReference type="InterPro" id="IPR001851">
    <property type="entry name" value="ABC_transp_permease"/>
</dbReference>
<keyword evidence="13" id="KW-1185">Reference proteome</keyword>
<proteinExistence type="predicted"/>
<dbReference type="EMBL" id="CP038015">
    <property type="protein sequence ID" value="QBP40183.1"/>
    <property type="molecule type" value="Genomic_DNA"/>
</dbReference>
<feature type="transmembrane region" description="Helical" evidence="11">
    <location>
        <begin position="20"/>
        <end position="39"/>
    </location>
</feature>
<comment type="function">
    <text evidence="9">Part of the binding-protein-dependent transport system for D-xylose. Probably responsible for the translocation of the substrate across the membrane.</text>
</comment>
<dbReference type="RefSeq" id="WP_134208889.1">
    <property type="nucleotide sequence ID" value="NZ_CP038015.1"/>
</dbReference>
<feature type="transmembrane region" description="Helical" evidence="11">
    <location>
        <begin position="238"/>
        <end position="255"/>
    </location>
</feature>
<keyword evidence="4" id="KW-0997">Cell inner membrane</keyword>
<keyword evidence="2" id="KW-0813">Transport</keyword>
<feature type="transmembrane region" description="Helical" evidence="11">
    <location>
        <begin position="104"/>
        <end position="137"/>
    </location>
</feature>
<keyword evidence="5" id="KW-0762">Sugar transport</keyword>
<keyword evidence="8 11" id="KW-0472">Membrane</keyword>
<dbReference type="KEGG" id="panc:E2636_03015"/>
<feature type="transmembrane region" description="Helical" evidence="11">
    <location>
        <begin position="341"/>
        <end position="361"/>
    </location>
</feature>
<gene>
    <name evidence="12" type="ORF">E2636_03015</name>
</gene>
<feature type="transmembrane region" description="Helical" evidence="11">
    <location>
        <begin position="77"/>
        <end position="97"/>
    </location>
</feature>
<feature type="transmembrane region" description="Helical" evidence="11">
    <location>
        <begin position="285"/>
        <end position="304"/>
    </location>
</feature>
<evidence type="ECO:0000256" key="10">
    <source>
        <dbReference type="ARBA" id="ARBA00035686"/>
    </source>
</evidence>
<evidence type="ECO:0000313" key="13">
    <source>
        <dbReference type="Proteomes" id="UP000294292"/>
    </source>
</evidence>
<protein>
    <recommendedName>
        <fullName evidence="10">Xylose transport system permease protein XylH</fullName>
    </recommendedName>
</protein>
<evidence type="ECO:0000256" key="8">
    <source>
        <dbReference type="ARBA" id="ARBA00023136"/>
    </source>
</evidence>
<evidence type="ECO:0000256" key="7">
    <source>
        <dbReference type="ARBA" id="ARBA00022989"/>
    </source>
</evidence>
<keyword evidence="7 11" id="KW-1133">Transmembrane helix</keyword>
<evidence type="ECO:0000256" key="5">
    <source>
        <dbReference type="ARBA" id="ARBA00022597"/>
    </source>
</evidence>
<evidence type="ECO:0000313" key="12">
    <source>
        <dbReference type="EMBL" id="QBP40183.1"/>
    </source>
</evidence>
<organism evidence="12 13">
    <name type="scientific">Paenisporosarcina antarctica</name>
    <dbReference type="NCBI Taxonomy" id="417367"/>
    <lineage>
        <taxon>Bacteria</taxon>
        <taxon>Bacillati</taxon>
        <taxon>Bacillota</taxon>
        <taxon>Bacilli</taxon>
        <taxon>Bacillales</taxon>
        <taxon>Caryophanaceae</taxon>
        <taxon>Paenisporosarcina</taxon>
    </lineage>
</organism>
<dbReference type="CDD" id="cd06579">
    <property type="entry name" value="TM_PBP1_transp_AraH_like"/>
    <property type="match status" value="1"/>
</dbReference>
<accession>A0A4P6ZVD7</accession>
<evidence type="ECO:0000256" key="11">
    <source>
        <dbReference type="SAM" id="Phobius"/>
    </source>
</evidence>
<feature type="transmembrane region" description="Helical" evidence="11">
    <location>
        <begin position="51"/>
        <end position="71"/>
    </location>
</feature>
<evidence type="ECO:0000256" key="2">
    <source>
        <dbReference type="ARBA" id="ARBA00022448"/>
    </source>
</evidence>
<name>A0A4P6ZVD7_9BACL</name>
<evidence type="ECO:0000256" key="3">
    <source>
        <dbReference type="ARBA" id="ARBA00022475"/>
    </source>
</evidence>
<dbReference type="PANTHER" id="PTHR32196:SF32">
    <property type="entry name" value="XYLOSE TRANSPORT SYSTEM PERMEASE PROTEIN XYLH"/>
    <property type="match status" value="1"/>
</dbReference>
<evidence type="ECO:0000256" key="1">
    <source>
        <dbReference type="ARBA" id="ARBA00004651"/>
    </source>
</evidence>
<evidence type="ECO:0000256" key="9">
    <source>
        <dbReference type="ARBA" id="ARBA00035611"/>
    </source>
</evidence>
<dbReference type="Proteomes" id="UP000294292">
    <property type="component" value="Chromosome"/>
</dbReference>
<dbReference type="GO" id="GO:0005886">
    <property type="term" value="C:plasma membrane"/>
    <property type="evidence" value="ECO:0007669"/>
    <property type="project" value="UniProtKB-SubCell"/>
</dbReference>
<dbReference type="GO" id="GO:0022857">
    <property type="term" value="F:transmembrane transporter activity"/>
    <property type="evidence" value="ECO:0007669"/>
    <property type="project" value="InterPro"/>
</dbReference>
<dbReference type="AlphaFoldDB" id="A0A4P6ZVD7"/>
<sequence length="391" mass="41559">MNFINEAKSLFKVNIRDYGMYIALIVIMLTFSIMTDGLFMSSRNISNLLDSAGYIAVLAVGMTLVIVIRHIDLSVGFAAGFLGAITAILLTQVGMPIYLTIPIILVLGVVVGLFNGVLVASIGIPSFVASLAGMLIFRGALLQVTEKTGTIIIKDDNFNAIGNGFIPSILQINGLHLLSLLVGLVGILLYIYSEISTRKSKIKYQFEVVSKKIFIMKLVMVSAIIAYITWILAGYNGFSWTVVIMLLVVVVYHFLTTKTVLGRHIYAVGSNPEAAHLSGINVKKITYIVFGSMGMLAALSGILFTSRLQSATTTAGTLFELDAIAAAYVGGVSSAGGVGKVTGAIIGAIVMASLSSGMNLLGVGISYQYMIRGGVLAGAVIFDVMTRKQRG</sequence>
<keyword evidence="3" id="KW-1003">Cell membrane</keyword>
<feature type="transmembrane region" description="Helical" evidence="11">
    <location>
        <begin position="213"/>
        <end position="232"/>
    </location>
</feature>
<dbReference type="OrthoDB" id="9813906at2"/>
<comment type="subcellular location">
    <subcellularLocation>
        <location evidence="1">Cell membrane</location>
        <topology evidence="1">Multi-pass membrane protein</topology>
    </subcellularLocation>
</comment>
<feature type="transmembrane region" description="Helical" evidence="11">
    <location>
        <begin position="174"/>
        <end position="192"/>
    </location>
</feature>
<evidence type="ECO:0000256" key="4">
    <source>
        <dbReference type="ARBA" id="ARBA00022519"/>
    </source>
</evidence>
<keyword evidence="6 11" id="KW-0812">Transmembrane</keyword>